<evidence type="ECO:0000256" key="5">
    <source>
        <dbReference type="ARBA" id="ARBA00022840"/>
    </source>
</evidence>
<dbReference type="GO" id="GO:0015408">
    <property type="term" value="F:ABC-type ferric iron transporter activity"/>
    <property type="evidence" value="ECO:0007669"/>
    <property type="project" value="InterPro"/>
</dbReference>
<keyword evidence="8" id="KW-0472">Membrane</keyword>
<dbReference type="EC" id="7.6.2.9" evidence="9"/>
<dbReference type="FunFam" id="3.40.50.300:FF:000425">
    <property type="entry name" value="Probable ABC transporter, ATP-binding subunit"/>
    <property type="match status" value="1"/>
</dbReference>
<keyword evidence="13" id="KW-1185">Reference proteome</keyword>
<dbReference type="InterPro" id="IPR027417">
    <property type="entry name" value="P-loop_NTPase"/>
</dbReference>
<dbReference type="Pfam" id="PF08402">
    <property type="entry name" value="TOBE_2"/>
    <property type="match status" value="1"/>
</dbReference>
<evidence type="ECO:0000256" key="2">
    <source>
        <dbReference type="ARBA" id="ARBA00022475"/>
    </source>
</evidence>
<dbReference type="RefSeq" id="WP_129172022.1">
    <property type="nucleotide sequence ID" value="NZ_JACCBI010000001.1"/>
</dbReference>
<evidence type="ECO:0000256" key="3">
    <source>
        <dbReference type="ARBA" id="ARBA00022496"/>
    </source>
</evidence>
<organism evidence="12 13">
    <name type="scientific">Agromyces atrinae</name>
    <dbReference type="NCBI Taxonomy" id="592376"/>
    <lineage>
        <taxon>Bacteria</taxon>
        <taxon>Bacillati</taxon>
        <taxon>Actinomycetota</taxon>
        <taxon>Actinomycetes</taxon>
        <taxon>Micrococcales</taxon>
        <taxon>Microbacteriaceae</taxon>
        <taxon>Agromyces</taxon>
    </lineage>
</organism>
<reference evidence="12 13" key="1">
    <citation type="submission" date="2019-01" db="EMBL/GenBank/DDBJ databases">
        <title>Agromyces.</title>
        <authorList>
            <person name="Li J."/>
        </authorList>
    </citation>
    <scope>NUCLEOTIDE SEQUENCE [LARGE SCALE GENOMIC DNA]</scope>
    <source>
        <strain evidence="12 13">DSM 23870</strain>
    </source>
</reference>
<keyword evidence="4" id="KW-0547">Nucleotide-binding</keyword>
<evidence type="ECO:0000313" key="12">
    <source>
        <dbReference type="EMBL" id="RXZ87757.1"/>
    </source>
</evidence>
<dbReference type="Proteomes" id="UP000292686">
    <property type="component" value="Unassembled WGS sequence"/>
</dbReference>
<dbReference type="PROSITE" id="PS50893">
    <property type="entry name" value="ABC_TRANSPORTER_2"/>
    <property type="match status" value="1"/>
</dbReference>
<dbReference type="GO" id="GO:0043190">
    <property type="term" value="C:ATP-binding cassette (ABC) transporter complex"/>
    <property type="evidence" value="ECO:0007669"/>
    <property type="project" value="InterPro"/>
</dbReference>
<keyword evidence="1" id="KW-0813">Transport</keyword>
<comment type="caution">
    <text evidence="12">The sequence shown here is derived from an EMBL/GenBank/DDBJ whole genome shotgun (WGS) entry which is preliminary data.</text>
</comment>
<dbReference type="Proteomes" id="UP000581087">
    <property type="component" value="Unassembled WGS sequence"/>
</dbReference>
<keyword evidence="5 12" id="KW-0067">ATP-binding</keyword>
<evidence type="ECO:0000256" key="4">
    <source>
        <dbReference type="ARBA" id="ARBA00022741"/>
    </source>
</evidence>
<keyword evidence="6" id="KW-0408">Iron</keyword>
<dbReference type="SUPFAM" id="SSF52540">
    <property type="entry name" value="P-loop containing nucleoside triphosphate hydrolases"/>
    <property type="match status" value="1"/>
</dbReference>
<dbReference type="GO" id="GO:0005524">
    <property type="term" value="F:ATP binding"/>
    <property type="evidence" value="ECO:0007669"/>
    <property type="project" value="UniProtKB-KW"/>
</dbReference>
<dbReference type="Pfam" id="PF00005">
    <property type="entry name" value="ABC_tran"/>
    <property type="match status" value="1"/>
</dbReference>
<protein>
    <recommendedName>
        <fullName evidence="9">ABC-type quaternary amine transporter</fullName>
        <ecNumber evidence="9">7.6.2.9</ecNumber>
    </recommendedName>
</protein>
<dbReference type="Gene3D" id="3.40.50.300">
    <property type="entry name" value="P-loop containing nucleotide triphosphate hydrolases"/>
    <property type="match status" value="1"/>
</dbReference>
<evidence type="ECO:0000256" key="9">
    <source>
        <dbReference type="ARBA" id="ARBA00066388"/>
    </source>
</evidence>
<dbReference type="InterPro" id="IPR013611">
    <property type="entry name" value="Transp-assoc_OB_typ2"/>
</dbReference>
<evidence type="ECO:0000256" key="8">
    <source>
        <dbReference type="ARBA" id="ARBA00023136"/>
    </source>
</evidence>
<evidence type="ECO:0000256" key="7">
    <source>
        <dbReference type="ARBA" id="ARBA00023065"/>
    </source>
</evidence>
<gene>
    <name evidence="11" type="ORF">BJ972_002614</name>
    <name evidence="12" type="ORF">ESP50_00690</name>
</gene>
<dbReference type="InterPro" id="IPR003593">
    <property type="entry name" value="AAA+_ATPase"/>
</dbReference>
<dbReference type="EMBL" id="SDPM01000001">
    <property type="protein sequence ID" value="RXZ87757.1"/>
    <property type="molecule type" value="Genomic_DNA"/>
</dbReference>
<dbReference type="GO" id="GO:0016887">
    <property type="term" value="F:ATP hydrolysis activity"/>
    <property type="evidence" value="ECO:0007669"/>
    <property type="project" value="InterPro"/>
</dbReference>
<dbReference type="OrthoDB" id="9802264at2"/>
<dbReference type="CDD" id="cd03259">
    <property type="entry name" value="ABC_Carb_Solutes_like"/>
    <property type="match status" value="1"/>
</dbReference>
<proteinExistence type="predicted"/>
<evidence type="ECO:0000256" key="6">
    <source>
        <dbReference type="ARBA" id="ARBA00023004"/>
    </source>
</evidence>
<keyword evidence="3" id="KW-0410">Iron transport</keyword>
<evidence type="ECO:0000313" key="14">
    <source>
        <dbReference type="Proteomes" id="UP000581087"/>
    </source>
</evidence>
<keyword evidence="2" id="KW-1003">Cell membrane</keyword>
<sequence length="364" mass="38214">MSAALALDARGLVRRFGPVTAVDHADVSVEPGELVALLGPSGCGKSTTLRLIAGLDTDGEGTIDIDGTRVTGGRRPVPPEARGVGLVFQDNVLFPHLSVAGNVGYGIRRGDRAGTVARMIDLLGLARLADRMPHEISGGEQQRTALARTLAASPGLVLLDEPFSHLDANLREQVRGDMLLALERTESSALLVTHDQAEALAVADRVLVMRAGRIHQSGAPREVYRHPADRFVAEFLGRAALVPVRVTGRHTAESALGALALADEPASGPRLAVLRPESLAFVGDGLGVPARVVRVVFQGRDELVHVELDEGTALAVASTDAPRTGARVNVAVRGAVATVADDRMLDPSVADAADDLSTPRSDRM</sequence>
<name>A0A4Q2M8P9_9MICO</name>
<reference evidence="11 14" key="2">
    <citation type="submission" date="2020-07" db="EMBL/GenBank/DDBJ databases">
        <title>Sequencing the genomes of 1000 actinobacteria strains.</title>
        <authorList>
            <person name="Klenk H.-P."/>
        </authorList>
    </citation>
    <scope>NUCLEOTIDE SEQUENCE [LARGE SCALE GENOMIC DNA]</scope>
    <source>
        <strain evidence="11 14">DSM 23870</strain>
    </source>
</reference>
<dbReference type="InterPro" id="IPR015853">
    <property type="entry name" value="ABC_transpr_FbpC"/>
</dbReference>
<dbReference type="SMART" id="SM00382">
    <property type="entry name" value="AAA"/>
    <property type="match status" value="1"/>
</dbReference>
<dbReference type="Gene3D" id="2.40.50.100">
    <property type="match status" value="1"/>
</dbReference>
<evidence type="ECO:0000313" key="13">
    <source>
        <dbReference type="Proteomes" id="UP000292686"/>
    </source>
</evidence>
<accession>A0A4Q2M8P9</accession>
<evidence type="ECO:0000256" key="1">
    <source>
        <dbReference type="ARBA" id="ARBA00022448"/>
    </source>
</evidence>
<evidence type="ECO:0000259" key="10">
    <source>
        <dbReference type="PROSITE" id="PS50893"/>
    </source>
</evidence>
<dbReference type="InterPro" id="IPR003439">
    <property type="entry name" value="ABC_transporter-like_ATP-bd"/>
</dbReference>
<keyword evidence="7" id="KW-0406">Ion transport</keyword>
<dbReference type="SUPFAM" id="SSF50331">
    <property type="entry name" value="MOP-like"/>
    <property type="match status" value="1"/>
</dbReference>
<dbReference type="GO" id="GO:0015418">
    <property type="term" value="F:ABC-type quaternary ammonium compound transporting activity"/>
    <property type="evidence" value="ECO:0007669"/>
    <property type="project" value="UniProtKB-EC"/>
</dbReference>
<dbReference type="EMBL" id="JACCBI010000001">
    <property type="protein sequence ID" value="NYD68095.1"/>
    <property type="molecule type" value="Genomic_DNA"/>
</dbReference>
<dbReference type="AlphaFoldDB" id="A0A4Q2M8P9"/>
<evidence type="ECO:0000313" key="11">
    <source>
        <dbReference type="EMBL" id="NYD68095.1"/>
    </source>
</evidence>
<dbReference type="InterPro" id="IPR050093">
    <property type="entry name" value="ABC_SmlMolc_Importer"/>
</dbReference>
<dbReference type="PANTHER" id="PTHR42781">
    <property type="entry name" value="SPERMIDINE/PUTRESCINE IMPORT ATP-BINDING PROTEIN POTA"/>
    <property type="match status" value="1"/>
</dbReference>
<dbReference type="PANTHER" id="PTHR42781:SF4">
    <property type="entry name" value="SPERMIDINE_PUTRESCINE IMPORT ATP-BINDING PROTEIN POTA"/>
    <property type="match status" value="1"/>
</dbReference>
<feature type="domain" description="ABC transporter" evidence="10">
    <location>
        <begin position="7"/>
        <end position="236"/>
    </location>
</feature>
<dbReference type="InterPro" id="IPR008995">
    <property type="entry name" value="Mo/tungstate-bd_C_term_dom"/>
</dbReference>